<proteinExistence type="predicted"/>
<evidence type="ECO:0000313" key="3">
    <source>
        <dbReference type="Proteomes" id="UP001145072"/>
    </source>
</evidence>
<organism evidence="2 3">
    <name type="scientific">Aquibacillus koreensis</name>
    <dbReference type="NCBI Taxonomy" id="279446"/>
    <lineage>
        <taxon>Bacteria</taxon>
        <taxon>Bacillati</taxon>
        <taxon>Bacillota</taxon>
        <taxon>Bacilli</taxon>
        <taxon>Bacillales</taxon>
        <taxon>Bacillaceae</taxon>
        <taxon>Aquibacillus</taxon>
    </lineage>
</organism>
<reference evidence="2" key="1">
    <citation type="submission" date="2022-06" db="EMBL/GenBank/DDBJ databases">
        <title>Aquibacillus sp. a new bacterium isolated from soil saline samples.</title>
        <authorList>
            <person name="Galisteo C."/>
            <person name="De La Haba R."/>
            <person name="Sanchez-Porro C."/>
            <person name="Ventosa A."/>
        </authorList>
    </citation>
    <scope>NUCLEOTIDE SEQUENCE</scope>
    <source>
        <strain evidence="2">JCM 12387</strain>
    </source>
</reference>
<evidence type="ECO:0000313" key="2">
    <source>
        <dbReference type="EMBL" id="MDC3419850.1"/>
    </source>
</evidence>
<feature type="region of interest" description="Disordered" evidence="1">
    <location>
        <begin position="81"/>
        <end position="100"/>
    </location>
</feature>
<protein>
    <submittedName>
        <fullName evidence="2">Uncharacterized protein</fullName>
    </submittedName>
</protein>
<gene>
    <name evidence="2" type="ORF">NC661_05650</name>
</gene>
<sequence length="100" mass="11681">MGKQKRKMKNKKSEATKEDFGNCVLFCKACNYEFEIEWETIFAIQEVTHGYVGFHLNDVFINCPKCDEIVSDSSDKDYLLPDTKQTKQHSKSIDDYELPF</sequence>
<evidence type="ECO:0000256" key="1">
    <source>
        <dbReference type="SAM" id="MobiDB-lite"/>
    </source>
</evidence>
<comment type="caution">
    <text evidence="2">The sequence shown here is derived from an EMBL/GenBank/DDBJ whole genome shotgun (WGS) entry which is preliminary data.</text>
</comment>
<accession>A0A9X3WJP4</accession>
<dbReference type="AlphaFoldDB" id="A0A9X3WJP4"/>
<dbReference type="Proteomes" id="UP001145072">
    <property type="component" value="Unassembled WGS sequence"/>
</dbReference>
<dbReference type="EMBL" id="JAMQJZ010000003">
    <property type="protein sequence ID" value="MDC3419850.1"/>
    <property type="molecule type" value="Genomic_DNA"/>
</dbReference>
<name>A0A9X3WJP4_9BACI</name>
<keyword evidence="3" id="KW-1185">Reference proteome</keyword>
<dbReference type="RefSeq" id="WP_259870706.1">
    <property type="nucleotide sequence ID" value="NZ_JAMQJZ010000003.1"/>
</dbReference>